<keyword evidence="2" id="KW-1185">Reference proteome</keyword>
<dbReference type="EMBL" id="JAUSRF010000001">
    <property type="protein sequence ID" value="MDP9835479.1"/>
    <property type="molecule type" value="Genomic_DNA"/>
</dbReference>
<reference evidence="1 2" key="1">
    <citation type="submission" date="2023-07" db="EMBL/GenBank/DDBJ databases">
        <title>Sorghum-associated microbial communities from plants grown in Nebraska, USA.</title>
        <authorList>
            <person name="Schachtman D."/>
        </authorList>
    </citation>
    <scope>NUCLEOTIDE SEQUENCE [LARGE SCALE GENOMIC DNA]</scope>
    <source>
        <strain evidence="1 2">DS1307</strain>
    </source>
</reference>
<protein>
    <recommendedName>
        <fullName evidence="3">DprA winged helix domain-containing protein</fullName>
    </recommendedName>
</protein>
<organism evidence="1 2">
    <name type="scientific">Neorhizobium huautlense</name>
    <dbReference type="NCBI Taxonomy" id="67774"/>
    <lineage>
        <taxon>Bacteria</taxon>
        <taxon>Pseudomonadati</taxon>
        <taxon>Pseudomonadota</taxon>
        <taxon>Alphaproteobacteria</taxon>
        <taxon>Hyphomicrobiales</taxon>
        <taxon>Rhizobiaceae</taxon>
        <taxon>Rhizobium/Agrobacterium group</taxon>
        <taxon>Neorhizobium</taxon>
    </lineage>
</organism>
<evidence type="ECO:0000313" key="1">
    <source>
        <dbReference type="EMBL" id="MDP9835479.1"/>
    </source>
</evidence>
<dbReference type="Proteomes" id="UP001241472">
    <property type="component" value="Unassembled WGS sequence"/>
</dbReference>
<proteinExistence type="predicted"/>
<dbReference type="RefSeq" id="WP_306830156.1">
    <property type="nucleotide sequence ID" value="NZ_JAUSRF010000001.1"/>
</dbReference>
<name>A0ABT9PP50_9HYPH</name>
<evidence type="ECO:0008006" key="3">
    <source>
        <dbReference type="Google" id="ProtNLM"/>
    </source>
</evidence>
<gene>
    <name evidence="1" type="ORF">J2T09_000220</name>
</gene>
<accession>A0ABT9PP50</accession>
<comment type="caution">
    <text evidence="1">The sequence shown here is derived from an EMBL/GenBank/DDBJ whole genome shotgun (WGS) entry which is preliminary data.</text>
</comment>
<evidence type="ECO:0000313" key="2">
    <source>
        <dbReference type="Proteomes" id="UP001241472"/>
    </source>
</evidence>
<sequence>MSRFNEIEIALVERLRVLKAAPEKTINLLDISGPLQVSGYAQDEILEVLSALAQDGILVFAPGDRVRILKPLPD</sequence>